<gene>
    <name evidence="1" type="ORF">RCOM_2007980</name>
</gene>
<accession>B9TKQ7</accession>
<evidence type="ECO:0000313" key="1">
    <source>
        <dbReference type="EMBL" id="EEF23557.1"/>
    </source>
</evidence>
<sequence length="222" mass="24942">MTESGEESLYKRMVGFNGQGDALKLMQELSTRLDPESVIGRMAFEVLEAGIVDEDAIQRLPGVHECFLEGACRPTEEKSCAATFIIDVERQTSKANQLILEGNVQEAVESLIDQPIAKHLLWPEALELLCKAKFKKDLFGLNISVSFEVLLAIIAARDVHFSRKHSLMTSVFENVLPCRKLEDKNPTALLFEDFKQILAASSIGDLMDKTLYPETFFKRWSS</sequence>
<dbReference type="InParanoid" id="B9TKQ7"/>
<feature type="non-terminal residue" evidence="1">
    <location>
        <position position="222"/>
    </location>
</feature>
<reference evidence="2" key="1">
    <citation type="journal article" date="2010" name="Nat. Biotechnol.">
        <title>Draft genome sequence of the oilseed species Ricinus communis.</title>
        <authorList>
            <person name="Chan A.P."/>
            <person name="Crabtree J."/>
            <person name="Zhao Q."/>
            <person name="Lorenzi H."/>
            <person name="Orvis J."/>
            <person name="Puiu D."/>
            <person name="Melake-Berhan A."/>
            <person name="Jones K.M."/>
            <person name="Redman J."/>
            <person name="Chen G."/>
            <person name="Cahoon E.B."/>
            <person name="Gedil M."/>
            <person name="Stanke M."/>
            <person name="Haas B.J."/>
            <person name="Wortman J.R."/>
            <person name="Fraser-Liggett C.M."/>
            <person name="Ravel J."/>
            <person name="Rabinowicz P.D."/>
        </authorList>
    </citation>
    <scope>NUCLEOTIDE SEQUENCE [LARGE SCALE GENOMIC DNA]</scope>
    <source>
        <strain evidence="2">cv. Hale</strain>
    </source>
</reference>
<organism evidence="1 2">
    <name type="scientific">Ricinus communis</name>
    <name type="common">Castor bean</name>
    <dbReference type="NCBI Taxonomy" id="3988"/>
    <lineage>
        <taxon>Eukaryota</taxon>
        <taxon>Viridiplantae</taxon>
        <taxon>Streptophyta</taxon>
        <taxon>Embryophyta</taxon>
        <taxon>Tracheophyta</taxon>
        <taxon>Spermatophyta</taxon>
        <taxon>Magnoliopsida</taxon>
        <taxon>eudicotyledons</taxon>
        <taxon>Gunneridae</taxon>
        <taxon>Pentapetalae</taxon>
        <taxon>rosids</taxon>
        <taxon>fabids</taxon>
        <taxon>Malpighiales</taxon>
        <taxon>Euphorbiaceae</taxon>
        <taxon>Acalyphoideae</taxon>
        <taxon>Acalypheae</taxon>
        <taxon>Ricinus</taxon>
    </lineage>
</organism>
<dbReference type="EMBL" id="EQ985598">
    <property type="protein sequence ID" value="EEF23557.1"/>
    <property type="molecule type" value="Genomic_DNA"/>
</dbReference>
<dbReference type="AlphaFoldDB" id="B9TKQ7"/>
<keyword evidence="2" id="KW-1185">Reference proteome</keyword>
<proteinExistence type="predicted"/>
<evidence type="ECO:0000313" key="2">
    <source>
        <dbReference type="Proteomes" id="UP000008311"/>
    </source>
</evidence>
<protein>
    <submittedName>
        <fullName evidence="1">Uncharacterized protein</fullName>
    </submittedName>
</protein>
<dbReference type="Proteomes" id="UP000008311">
    <property type="component" value="Unassembled WGS sequence"/>
</dbReference>
<name>B9TKQ7_RICCO</name>